<feature type="compositionally biased region" description="Polar residues" evidence="2">
    <location>
        <begin position="1195"/>
        <end position="1210"/>
    </location>
</feature>
<feature type="compositionally biased region" description="Basic and acidic residues" evidence="2">
    <location>
        <begin position="1178"/>
        <end position="1189"/>
    </location>
</feature>
<reference evidence="3" key="1">
    <citation type="journal article" date="2010" name="Science">
        <title>Plasticity of animal genome architecture unmasked by rapid evolution of a pelagic tunicate.</title>
        <authorList>
            <person name="Denoeud F."/>
            <person name="Henriet S."/>
            <person name="Mungpakdee S."/>
            <person name="Aury J.M."/>
            <person name="Da Silva C."/>
            <person name="Brinkmann H."/>
            <person name="Mikhaleva J."/>
            <person name="Olsen L.C."/>
            <person name="Jubin C."/>
            <person name="Canestro C."/>
            <person name="Bouquet J.M."/>
            <person name="Danks G."/>
            <person name="Poulain J."/>
            <person name="Campsteijn C."/>
            <person name="Adamski M."/>
            <person name="Cross I."/>
            <person name="Yadetie F."/>
            <person name="Muffato M."/>
            <person name="Louis A."/>
            <person name="Butcher S."/>
            <person name="Tsagkogeorga G."/>
            <person name="Konrad A."/>
            <person name="Singh S."/>
            <person name="Jensen M.F."/>
            <person name="Cong E.H."/>
            <person name="Eikeseth-Otteraa H."/>
            <person name="Noel B."/>
            <person name="Anthouard V."/>
            <person name="Porcel B.M."/>
            <person name="Kachouri-Lafond R."/>
            <person name="Nishino A."/>
            <person name="Ugolini M."/>
            <person name="Chourrout P."/>
            <person name="Nishida H."/>
            <person name="Aasland R."/>
            <person name="Huzurbazar S."/>
            <person name="Westhof E."/>
            <person name="Delsuc F."/>
            <person name="Lehrach H."/>
            <person name="Reinhardt R."/>
            <person name="Weissenbach J."/>
            <person name="Roy S.W."/>
            <person name="Artiguenave F."/>
            <person name="Postlethwait J.H."/>
            <person name="Manak J.R."/>
            <person name="Thompson E.M."/>
            <person name="Jaillon O."/>
            <person name="Du Pasquier L."/>
            <person name="Boudinot P."/>
            <person name="Liberles D.A."/>
            <person name="Volff J.N."/>
            <person name="Philippe H."/>
            <person name="Lenhard B."/>
            <person name="Roest Crollius H."/>
            <person name="Wincker P."/>
            <person name="Chourrout D."/>
        </authorList>
    </citation>
    <scope>NUCLEOTIDE SEQUENCE [LARGE SCALE GENOMIC DNA]</scope>
</reference>
<feature type="region of interest" description="Disordered" evidence="2">
    <location>
        <begin position="1765"/>
        <end position="1794"/>
    </location>
</feature>
<feature type="region of interest" description="Disordered" evidence="2">
    <location>
        <begin position="1160"/>
        <end position="1222"/>
    </location>
</feature>
<evidence type="ECO:0000313" key="3">
    <source>
        <dbReference type="EMBL" id="CBY20899.1"/>
    </source>
</evidence>
<proteinExistence type="predicted"/>
<evidence type="ECO:0000256" key="1">
    <source>
        <dbReference type="SAM" id="Coils"/>
    </source>
</evidence>
<protein>
    <submittedName>
        <fullName evidence="3">Uncharacterized protein</fullName>
    </submittedName>
</protein>
<organism evidence="3">
    <name type="scientific">Oikopleura dioica</name>
    <name type="common">Tunicate</name>
    <dbReference type="NCBI Taxonomy" id="34765"/>
    <lineage>
        <taxon>Eukaryota</taxon>
        <taxon>Metazoa</taxon>
        <taxon>Chordata</taxon>
        <taxon>Tunicata</taxon>
        <taxon>Appendicularia</taxon>
        <taxon>Copelata</taxon>
        <taxon>Oikopleuridae</taxon>
        <taxon>Oikopleura</taxon>
    </lineage>
</organism>
<dbReference type="OrthoDB" id="10605151at2759"/>
<feature type="compositionally biased region" description="Basic and acidic residues" evidence="2">
    <location>
        <begin position="1265"/>
        <end position="1277"/>
    </location>
</feature>
<feature type="coiled-coil region" evidence="1">
    <location>
        <begin position="1074"/>
        <end position="1138"/>
    </location>
</feature>
<dbReference type="Proteomes" id="UP000001307">
    <property type="component" value="Unassembled WGS sequence"/>
</dbReference>
<keyword evidence="1" id="KW-0175">Coiled coil</keyword>
<dbReference type="EMBL" id="FN653015">
    <property type="protein sequence ID" value="CBY20899.1"/>
    <property type="molecule type" value="Genomic_DNA"/>
</dbReference>
<sequence>MAKTPAHGVDSDITRFLDLNDLEKIVIWADTTHEGDFNMDSMGKKLAVMWLEKVVNTGRKTETQQEFADILTNLGADLRCSAPAGANTKLRKLAAVAGFRIDDFWREICIWLRRVFQTAFDWKIELELNPNKIPNTLLYTENSAHLLANLNAENEPETRNIPAILEDSNSDASTWLVIKSDPLYVALVQLEDNAEDIESQLWIWEKLEKMHTVDNSLRLLLKVWLQAVKNGEQSVDGAGWMRVREYLRPIYNEGNLRVVTSFHKNSVNQYAVDNLRKIMVRAFDDDIWETRKKLRAALGAETVTDKWTVYHDIKVIPKTEFTPREFTNNLLKAKPLDYAKNYLVKGVCARQECNRSSGNFVLCNLCNTQLTLVTDERRGSRLATLIRDPKKKVVARDRWTRSKILDDVHPHLRAPLLRDIVKIQRTKVKHGGVRDGMAAILAEKYASGCQTPWGHDDMKENTNILDALDTFTKAFTNLRKMAKWSSVQQMENGKAIFIPLREVDANGLRKYDKPVLVTVENGSSTVILLEDLPFQNDEKWVKIRVNLPFTVPEFISNIRQYAKLLDDTEEWPELTYCADFLRKTEGLEIAVLMEERAEFEKVVRGLTDIVRDARCYDDYGLRYPQMIATTEYGGLEAFVRFDGYHTEIRSVLRPQTKNMTKKIPNVVAAENEESIINFLAHLALSQKLVPGFHPENIIGCTTWDQSDSAVGATSRRQELSVAFMALALDHTERQKLKEWKLCDGDVTFGAAELRRYSEASRDFIDQLRLSDHPNGLQILEFTKICEKVRNSYPVASQLVDTSRYCLQPDARFGKKITKTITHDWNRFYLTGFLGRKRAIVPVMREFFQLRSPARSLPRPVESPQLYSDVRSNSWFRYQRKAFGTKDENGHFEVGPDSDVSDFSEGEEDKMHRNAHLKQYTRKRSTVQKRAAKALERAQNATPELTKNVQTAEEDLEQIRSEEEEMSVSTELFEIGEVEFTDWADEKFLENDQEVPPPACEPEDEPVALDSSKERELDLPQSMKEKIRKLLQGVDKSTQKAAARYVDELLGEQRQNATAQVPQQENLDEIRENPLFEDEEAIEREAEERERLARRAKEQRYRRILCGEQDKNFVDWAELIRAKNEARRYFEEKDAKKTEGSKTVVKTESDVSIASVELLDFPTTGPRDQPPTAAQELSQQKDRDLARRQIPEAQMESLSIESSDESAITDSDASENSDSDLTTVIENTAARVREETEIITKAAEQAVERIPEDAKKGLLKPYSGVPDEKRDEGGNAEKIPESLRKMREYDEKRMKEMRHDFELRNWDVENFSQLPRRTSERRVSFTDRAPVNDPKQWQLPPMVEYKEAVDSEVTFGYNKREIWAMTKKFYYEDYLAKHNSFPEDKENTIPEVKQDRFGYVKIHSEEGVEQPAKELNVGKKRLVEMGIKKYHQRSKASDVEKTLSRREKAKIGKATKMSKTRKQLLSGAEMQENVAGASGTIVEPEQPKTETSKVFEERLKTLESKYNLVETLRKEQEQIQTTLDTVESQLVVSHSHNDVVVPTDYTRRLAELEQRTGGFAKPVEITVSEAYEVDSVYANMLAMTLGREAKCLYTATKFSLYDQYPDLTQEQRNVKKIPVDASVYKEFADLNYLVKELMAEGKDKRKWSLNFRDGMFLVAQTTFQAFFGKLLRIVTNPNEEYTEPKDLARTVVQVKEGLKRLFGRHNNTVYRLDAWLRMYEAGTEKFPRQEAYQELRNLFPKKVEVAKQVFTAIALDKADHALENGLEEWEQRRAKKRPASSSDSSESETEEEATGSIFTAFLRNKKIRN</sequence>
<feature type="region of interest" description="Disordered" evidence="2">
    <location>
        <begin position="991"/>
        <end position="1014"/>
    </location>
</feature>
<evidence type="ECO:0000313" key="4">
    <source>
        <dbReference type="Proteomes" id="UP000001307"/>
    </source>
</evidence>
<keyword evidence="4" id="KW-1185">Reference proteome</keyword>
<gene>
    <name evidence="3" type="ORF">GSOID_T00000907001</name>
</gene>
<name>E4WQF8_OIKDI</name>
<feature type="region of interest" description="Disordered" evidence="2">
    <location>
        <begin position="1257"/>
        <end position="1277"/>
    </location>
</feature>
<dbReference type="InParanoid" id="E4WQF8"/>
<feature type="coiled-coil region" evidence="1">
    <location>
        <begin position="916"/>
        <end position="968"/>
    </location>
</feature>
<evidence type="ECO:0000256" key="2">
    <source>
        <dbReference type="SAM" id="MobiDB-lite"/>
    </source>
</evidence>
<accession>E4WQF8</accession>